<accession>A0A9P9ATS1</accession>
<dbReference type="EMBL" id="JAGPYM010000005">
    <property type="protein sequence ID" value="KAH6894618.1"/>
    <property type="molecule type" value="Genomic_DNA"/>
</dbReference>
<evidence type="ECO:0000313" key="1">
    <source>
        <dbReference type="EMBL" id="KAH6894618.1"/>
    </source>
</evidence>
<sequence>MGVNCPAPGVDNVPATQIVPAAWTQHIQHNASTWHPAFFTDKLRRAPAAVGLGASDGPVTQGYVYQDAQRRGTKL</sequence>
<comment type="caution">
    <text evidence="1">The sequence shown here is derived from an EMBL/GenBank/DDBJ whole genome shotgun (WGS) entry which is preliminary data.</text>
</comment>
<gene>
    <name evidence="1" type="ORF">B0T10DRAFT_480863</name>
</gene>
<name>A0A9P9ATS1_9HYPO</name>
<protein>
    <submittedName>
        <fullName evidence="1">Uncharacterized protein</fullName>
    </submittedName>
</protein>
<keyword evidence="2" id="KW-1185">Reference proteome</keyword>
<organism evidence="1 2">
    <name type="scientific">Thelonectria olida</name>
    <dbReference type="NCBI Taxonomy" id="1576542"/>
    <lineage>
        <taxon>Eukaryota</taxon>
        <taxon>Fungi</taxon>
        <taxon>Dikarya</taxon>
        <taxon>Ascomycota</taxon>
        <taxon>Pezizomycotina</taxon>
        <taxon>Sordariomycetes</taxon>
        <taxon>Hypocreomycetidae</taxon>
        <taxon>Hypocreales</taxon>
        <taxon>Nectriaceae</taxon>
        <taxon>Thelonectria</taxon>
    </lineage>
</organism>
<reference evidence="1 2" key="1">
    <citation type="journal article" date="2021" name="Nat. Commun.">
        <title>Genetic determinants of endophytism in the Arabidopsis root mycobiome.</title>
        <authorList>
            <person name="Mesny F."/>
            <person name="Miyauchi S."/>
            <person name="Thiergart T."/>
            <person name="Pickel B."/>
            <person name="Atanasova L."/>
            <person name="Karlsson M."/>
            <person name="Huettel B."/>
            <person name="Barry K.W."/>
            <person name="Haridas S."/>
            <person name="Chen C."/>
            <person name="Bauer D."/>
            <person name="Andreopoulos W."/>
            <person name="Pangilinan J."/>
            <person name="LaButti K."/>
            <person name="Riley R."/>
            <person name="Lipzen A."/>
            <person name="Clum A."/>
            <person name="Drula E."/>
            <person name="Henrissat B."/>
            <person name="Kohler A."/>
            <person name="Grigoriev I.V."/>
            <person name="Martin F.M."/>
            <person name="Hacquard S."/>
        </authorList>
    </citation>
    <scope>NUCLEOTIDE SEQUENCE [LARGE SCALE GENOMIC DNA]</scope>
    <source>
        <strain evidence="1 2">MPI-CAGE-CH-0241</strain>
    </source>
</reference>
<proteinExistence type="predicted"/>
<dbReference type="OrthoDB" id="3535086at2759"/>
<dbReference type="AlphaFoldDB" id="A0A9P9ATS1"/>
<dbReference type="Proteomes" id="UP000777438">
    <property type="component" value="Unassembled WGS sequence"/>
</dbReference>
<evidence type="ECO:0000313" key="2">
    <source>
        <dbReference type="Proteomes" id="UP000777438"/>
    </source>
</evidence>